<protein>
    <submittedName>
        <fullName evidence="4">NADP-dependent 3-hydroxy acid dehydrogenase YdfG</fullName>
    </submittedName>
</protein>
<evidence type="ECO:0000313" key="4">
    <source>
        <dbReference type="EMBL" id="SFF23428.1"/>
    </source>
</evidence>
<evidence type="ECO:0000256" key="3">
    <source>
        <dbReference type="RuleBase" id="RU000363"/>
    </source>
</evidence>
<dbReference type="FunFam" id="3.40.50.720:FF:000047">
    <property type="entry name" value="NADP-dependent L-serine/L-allo-threonine dehydrogenase"/>
    <property type="match status" value="1"/>
</dbReference>
<dbReference type="InterPro" id="IPR036291">
    <property type="entry name" value="NAD(P)-bd_dom_sf"/>
</dbReference>
<dbReference type="SUPFAM" id="SSF51735">
    <property type="entry name" value="NAD(P)-binding Rossmann-fold domains"/>
    <property type="match status" value="1"/>
</dbReference>
<reference evidence="4 5" key="1">
    <citation type="submission" date="2016-10" db="EMBL/GenBank/DDBJ databases">
        <authorList>
            <person name="de Groot N.N."/>
        </authorList>
    </citation>
    <scope>NUCLEOTIDE SEQUENCE [LARGE SCALE GENOMIC DNA]</scope>
    <source>
        <strain evidence="4 5">DSM 26130</strain>
    </source>
</reference>
<accession>A0A1I2H1L7</accession>
<keyword evidence="2" id="KW-0560">Oxidoreductase</keyword>
<dbReference type="InterPro" id="IPR002347">
    <property type="entry name" value="SDR_fam"/>
</dbReference>
<sequence length="248" mass="26764">MKTINLGGKVAVITGASSGIGKAIATYLASQGVIVSLGARRMDKLDELQSQITFQGGNASVWLTDVTQKESVNGLIQHTLDTFGQVDVMINNAGVMLLSKLEELRFEEWDAMIDTNLKGILYGIGAALPYFKARKEGHFINVSSLSGHRVDPTSAVYSATKFAVRALSEGLRQEVKPYNIRTTIISPGVIQSELTQAITDPYAKEMVKGMEGMAISADAIAHAVAYAMSQPQDIDISELIIRPTAQPY</sequence>
<dbReference type="Proteomes" id="UP000198598">
    <property type="component" value="Unassembled WGS sequence"/>
</dbReference>
<dbReference type="RefSeq" id="WP_093834667.1">
    <property type="nucleotide sequence ID" value="NZ_FOLQ01000037.1"/>
</dbReference>
<dbReference type="PANTHER" id="PTHR43115:SF4">
    <property type="entry name" value="DEHYDROGENASE_REDUCTASE SDR FAMILY MEMBER 11"/>
    <property type="match status" value="1"/>
</dbReference>
<dbReference type="PROSITE" id="PS00061">
    <property type="entry name" value="ADH_SHORT"/>
    <property type="match status" value="1"/>
</dbReference>
<dbReference type="GO" id="GO:0016616">
    <property type="term" value="F:oxidoreductase activity, acting on the CH-OH group of donors, NAD or NADP as acceptor"/>
    <property type="evidence" value="ECO:0007669"/>
    <property type="project" value="UniProtKB-ARBA"/>
</dbReference>
<dbReference type="AlphaFoldDB" id="A0A1I2H1L7"/>
<dbReference type="PRINTS" id="PR00080">
    <property type="entry name" value="SDRFAMILY"/>
</dbReference>
<dbReference type="PRINTS" id="PR00081">
    <property type="entry name" value="GDHRDH"/>
</dbReference>
<dbReference type="PANTHER" id="PTHR43115">
    <property type="entry name" value="DEHYDROGENASE/REDUCTASE SDR FAMILY MEMBER 11"/>
    <property type="match status" value="1"/>
</dbReference>
<evidence type="ECO:0000256" key="1">
    <source>
        <dbReference type="ARBA" id="ARBA00006484"/>
    </source>
</evidence>
<dbReference type="Gene3D" id="3.40.50.720">
    <property type="entry name" value="NAD(P)-binding Rossmann-like Domain"/>
    <property type="match status" value="1"/>
</dbReference>
<evidence type="ECO:0000256" key="2">
    <source>
        <dbReference type="ARBA" id="ARBA00023002"/>
    </source>
</evidence>
<dbReference type="EMBL" id="FOLQ01000037">
    <property type="protein sequence ID" value="SFF23428.1"/>
    <property type="molecule type" value="Genomic_DNA"/>
</dbReference>
<comment type="similarity">
    <text evidence="1 3">Belongs to the short-chain dehydrogenases/reductases (SDR) family.</text>
</comment>
<keyword evidence="5" id="KW-1185">Reference proteome</keyword>
<organism evidence="4 5">
    <name type="scientific">Spirosoma endophyticum</name>
    <dbReference type="NCBI Taxonomy" id="662367"/>
    <lineage>
        <taxon>Bacteria</taxon>
        <taxon>Pseudomonadati</taxon>
        <taxon>Bacteroidota</taxon>
        <taxon>Cytophagia</taxon>
        <taxon>Cytophagales</taxon>
        <taxon>Cytophagaceae</taxon>
        <taxon>Spirosoma</taxon>
    </lineage>
</organism>
<name>A0A1I2H1L7_9BACT</name>
<dbReference type="STRING" id="662367.SAMN05216167_13717"/>
<evidence type="ECO:0000313" key="5">
    <source>
        <dbReference type="Proteomes" id="UP000198598"/>
    </source>
</evidence>
<dbReference type="Pfam" id="PF00106">
    <property type="entry name" value="adh_short"/>
    <property type="match status" value="1"/>
</dbReference>
<gene>
    <name evidence="4" type="ORF">SAMN05216167_13717</name>
</gene>
<dbReference type="InterPro" id="IPR020904">
    <property type="entry name" value="Sc_DH/Rdtase_CS"/>
</dbReference>
<dbReference type="OrthoDB" id="9810734at2"/>
<proteinExistence type="inferred from homology"/>